<dbReference type="Gene3D" id="1.20.58.380">
    <property type="entry name" value="Flagellar protein flit"/>
    <property type="match status" value="1"/>
</dbReference>
<keyword evidence="4" id="KW-0143">Chaperone</keyword>
<keyword evidence="3" id="KW-1005">Bacterial flagellum biogenesis</keyword>
<sequence length="105" mass="12154">MSELTIYKTICCLSEDLLLFAKTGAWDEMITTEEKRRALIEQVKMLSENGRLTEKESGQKVDLIQRILSADTETKTWVEQRMILLQNGFKTERRLLKTYGSHALS</sequence>
<name>A0A3B1D0Q7_9ZZZZ</name>
<evidence type="ECO:0000313" key="5">
    <source>
        <dbReference type="EMBL" id="VAX29578.1"/>
    </source>
</evidence>
<evidence type="ECO:0008006" key="6">
    <source>
        <dbReference type="Google" id="ProtNLM"/>
    </source>
</evidence>
<evidence type="ECO:0000256" key="1">
    <source>
        <dbReference type="ARBA" id="ARBA00004496"/>
    </source>
</evidence>
<evidence type="ECO:0000256" key="3">
    <source>
        <dbReference type="ARBA" id="ARBA00022795"/>
    </source>
</evidence>
<dbReference type="InterPro" id="IPR008622">
    <property type="entry name" value="FliT"/>
</dbReference>
<reference evidence="5" key="1">
    <citation type="submission" date="2018-06" db="EMBL/GenBank/DDBJ databases">
        <authorList>
            <person name="Zhirakovskaya E."/>
        </authorList>
    </citation>
    <scope>NUCLEOTIDE SEQUENCE</scope>
</reference>
<protein>
    <recommendedName>
        <fullName evidence="6">Flagellar protein FliT</fullName>
    </recommendedName>
</protein>
<accession>A0A3B1D0Q7</accession>
<proteinExistence type="predicted"/>
<dbReference type="AlphaFoldDB" id="A0A3B1D0Q7"/>
<dbReference type="EMBL" id="UOGF01000053">
    <property type="protein sequence ID" value="VAX29578.1"/>
    <property type="molecule type" value="Genomic_DNA"/>
</dbReference>
<gene>
    <name evidence="5" type="ORF">MNBD_NITROSPIRAE01-952</name>
</gene>
<keyword evidence="2" id="KW-0963">Cytoplasm</keyword>
<organism evidence="5">
    <name type="scientific">hydrothermal vent metagenome</name>
    <dbReference type="NCBI Taxonomy" id="652676"/>
    <lineage>
        <taxon>unclassified sequences</taxon>
        <taxon>metagenomes</taxon>
        <taxon>ecological metagenomes</taxon>
    </lineage>
</organism>
<dbReference type="Pfam" id="PF05400">
    <property type="entry name" value="FliT"/>
    <property type="match status" value="1"/>
</dbReference>
<comment type="subcellular location">
    <subcellularLocation>
        <location evidence="1">Cytoplasm</location>
    </subcellularLocation>
</comment>
<evidence type="ECO:0000256" key="2">
    <source>
        <dbReference type="ARBA" id="ARBA00022490"/>
    </source>
</evidence>
<evidence type="ECO:0000256" key="4">
    <source>
        <dbReference type="ARBA" id="ARBA00023186"/>
    </source>
</evidence>